<dbReference type="SMART" id="SM01019">
    <property type="entry name" value="B3"/>
    <property type="match status" value="1"/>
</dbReference>
<comment type="caution">
    <text evidence="8">The sequence shown here is derived from an EMBL/GenBank/DDBJ whole genome shotgun (WGS) entry which is preliminary data.</text>
</comment>
<reference evidence="8 9" key="1">
    <citation type="journal article" date="2024" name="G3 (Bethesda)">
        <title>Genome assembly of Hibiscus sabdariffa L. provides insights into metabolisms of medicinal natural products.</title>
        <authorList>
            <person name="Kim T."/>
        </authorList>
    </citation>
    <scope>NUCLEOTIDE SEQUENCE [LARGE SCALE GENOMIC DNA]</scope>
    <source>
        <strain evidence="8">TK-2024</strain>
        <tissue evidence="8">Old leaves</tissue>
    </source>
</reference>
<evidence type="ECO:0000313" key="9">
    <source>
        <dbReference type="Proteomes" id="UP001472677"/>
    </source>
</evidence>
<evidence type="ECO:0000256" key="1">
    <source>
        <dbReference type="ARBA" id="ARBA00004123"/>
    </source>
</evidence>
<evidence type="ECO:0000259" key="7">
    <source>
        <dbReference type="PROSITE" id="PS50863"/>
    </source>
</evidence>
<gene>
    <name evidence="8" type="ORF">V6N12_055052</name>
</gene>
<keyword evidence="9" id="KW-1185">Reference proteome</keyword>
<keyword evidence="4" id="KW-0804">Transcription</keyword>
<sequence>MEIFAKVLTVPDLERRLSFSKACLEGLPQFKGCHGNGIVLKVKDEDGIFWNFGCIMIGSKLAMVSGWIKFARSRGLQEGDRVVLHKEEDSISGSGSGSGSGTVLYKIQVNKIRFTTPKLSVQPQPQPQPNLVNSKPNKTNTTRSLWVKLKILKLLRSSFYVQLPCQSYCF</sequence>
<feature type="domain" description="TF-B3" evidence="7">
    <location>
        <begin position="40"/>
        <end position="111"/>
    </location>
</feature>
<evidence type="ECO:0000256" key="3">
    <source>
        <dbReference type="ARBA" id="ARBA00023125"/>
    </source>
</evidence>
<dbReference type="InterPro" id="IPR003340">
    <property type="entry name" value="B3_DNA-bd"/>
</dbReference>
<keyword evidence="2" id="KW-0805">Transcription regulation</keyword>
<keyword evidence="3" id="KW-0238">DNA-binding</keyword>
<name>A0ABR2D289_9ROSI</name>
<dbReference type="CDD" id="cd10017">
    <property type="entry name" value="B3_DNA"/>
    <property type="match status" value="1"/>
</dbReference>
<comment type="subcellular location">
    <subcellularLocation>
        <location evidence="1">Nucleus</location>
    </subcellularLocation>
</comment>
<dbReference type="Pfam" id="PF02362">
    <property type="entry name" value="B3"/>
    <property type="match status" value="1"/>
</dbReference>
<evidence type="ECO:0000313" key="8">
    <source>
        <dbReference type="EMBL" id="KAK8527856.1"/>
    </source>
</evidence>
<proteinExistence type="predicted"/>
<accession>A0ABR2D289</accession>
<organism evidence="8 9">
    <name type="scientific">Hibiscus sabdariffa</name>
    <name type="common">roselle</name>
    <dbReference type="NCBI Taxonomy" id="183260"/>
    <lineage>
        <taxon>Eukaryota</taxon>
        <taxon>Viridiplantae</taxon>
        <taxon>Streptophyta</taxon>
        <taxon>Embryophyta</taxon>
        <taxon>Tracheophyta</taxon>
        <taxon>Spermatophyta</taxon>
        <taxon>Magnoliopsida</taxon>
        <taxon>eudicotyledons</taxon>
        <taxon>Gunneridae</taxon>
        <taxon>Pentapetalae</taxon>
        <taxon>rosids</taxon>
        <taxon>malvids</taxon>
        <taxon>Malvales</taxon>
        <taxon>Malvaceae</taxon>
        <taxon>Malvoideae</taxon>
        <taxon>Hibiscus</taxon>
    </lineage>
</organism>
<feature type="region of interest" description="Disordered" evidence="6">
    <location>
        <begin position="118"/>
        <end position="137"/>
    </location>
</feature>
<dbReference type="Proteomes" id="UP001472677">
    <property type="component" value="Unassembled WGS sequence"/>
</dbReference>
<keyword evidence="5" id="KW-0539">Nucleus</keyword>
<dbReference type="EMBL" id="JBBPBM010000038">
    <property type="protein sequence ID" value="KAK8527856.1"/>
    <property type="molecule type" value="Genomic_DNA"/>
</dbReference>
<dbReference type="Gene3D" id="2.40.330.10">
    <property type="entry name" value="DNA-binding pseudobarrel domain"/>
    <property type="match status" value="1"/>
</dbReference>
<evidence type="ECO:0000256" key="2">
    <source>
        <dbReference type="ARBA" id="ARBA00023015"/>
    </source>
</evidence>
<dbReference type="SUPFAM" id="SSF101936">
    <property type="entry name" value="DNA-binding pseudobarrel domain"/>
    <property type="match status" value="1"/>
</dbReference>
<evidence type="ECO:0000256" key="5">
    <source>
        <dbReference type="ARBA" id="ARBA00023242"/>
    </source>
</evidence>
<evidence type="ECO:0000256" key="6">
    <source>
        <dbReference type="SAM" id="MobiDB-lite"/>
    </source>
</evidence>
<dbReference type="InterPro" id="IPR015300">
    <property type="entry name" value="DNA-bd_pseudobarrel_sf"/>
</dbReference>
<dbReference type="PROSITE" id="PS50863">
    <property type="entry name" value="B3"/>
    <property type="match status" value="1"/>
</dbReference>
<evidence type="ECO:0000256" key="4">
    <source>
        <dbReference type="ARBA" id="ARBA00023163"/>
    </source>
</evidence>
<protein>
    <recommendedName>
        <fullName evidence="7">TF-B3 domain-containing protein</fullName>
    </recommendedName>
</protein>